<protein>
    <recommendedName>
        <fullName evidence="2">KRAB domain-containing protein</fullName>
    </recommendedName>
</protein>
<dbReference type="PROSITE" id="PS50805">
    <property type="entry name" value="KRAB"/>
    <property type="match status" value="1"/>
</dbReference>
<reference evidence="4" key="1">
    <citation type="journal article" date="2017" name="Nat. Commun.">
        <title>The North American bullfrog draft genome provides insight into hormonal regulation of long noncoding RNA.</title>
        <authorList>
            <person name="Hammond S.A."/>
            <person name="Warren R.L."/>
            <person name="Vandervalk B.P."/>
            <person name="Kucuk E."/>
            <person name="Khan H."/>
            <person name="Gibb E.A."/>
            <person name="Pandoh P."/>
            <person name="Kirk H."/>
            <person name="Zhao Y."/>
            <person name="Jones M."/>
            <person name="Mungall A.J."/>
            <person name="Coope R."/>
            <person name="Pleasance S."/>
            <person name="Moore R.A."/>
            <person name="Holt R.A."/>
            <person name="Round J.M."/>
            <person name="Ohora S."/>
            <person name="Walle B.V."/>
            <person name="Veldhoen N."/>
            <person name="Helbing C.C."/>
            <person name="Birol I."/>
        </authorList>
    </citation>
    <scope>NUCLEOTIDE SEQUENCE [LARGE SCALE GENOMIC DNA]</scope>
</reference>
<feature type="region of interest" description="Disordered" evidence="1">
    <location>
        <begin position="201"/>
        <end position="221"/>
    </location>
</feature>
<dbReference type="Proteomes" id="UP000228934">
    <property type="component" value="Unassembled WGS sequence"/>
</dbReference>
<evidence type="ECO:0000313" key="4">
    <source>
        <dbReference type="Proteomes" id="UP000228934"/>
    </source>
</evidence>
<feature type="non-terminal residue" evidence="3">
    <location>
        <position position="283"/>
    </location>
</feature>
<dbReference type="SUPFAM" id="SSF109640">
    <property type="entry name" value="KRAB domain (Kruppel-associated box)"/>
    <property type="match status" value="1"/>
</dbReference>
<dbReference type="Gene3D" id="6.10.140.140">
    <property type="match status" value="1"/>
</dbReference>
<name>A0A2G9Q9N4_AQUCT</name>
<dbReference type="InterPro" id="IPR001909">
    <property type="entry name" value="KRAB"/>
</dbReference>
<feature type="non-terminal residue" evidence="3">
    <location>
        <position position="1"/>
    </location>
</feature>
<keyword evidence="4" id="KW-1185">Reference proteome</keyword>
<accession>A0A2G9Q9N4</accession>
<feature type="compositionally biased region" description="Basic and acidic residues" evidence="1">
    <location>
        <begin position="141"/>
        <end position="158"/>
    </location>
</feature>
<feature type="compositionally biased region" description="Basic and acidic residues" evidence="1">
    <location>
        <begin position="265"/>
        <end position="283"/>
    </location>
</feature>
<evidence type="ECO:0000256" key="1">
    <source>
        <dbReference type="SAM" id="MobiDB-lite"/>
    </source>
</evidence>
<feature type="domain" description="KRAB" evidence="2">
    <location>
        <begin position="56"/>
        <end position="128"/>
    </location>
</feature>
<evidence type="ECO:0000259" key="2">
    <source>
        <dbReference type="PROSITE" id="PS50805"/>
    </source>
</evidence>
<dbReference type="CDD" id="cd07765">
    <property type="entry name" value="KRAB_A-box"/>
    <property type="match status" value="1"/>
</dbReference>
<evidence type="ECO:0000313" key="3">
    <source>
        <dbReference type="EMBL" id="PIO12322.1"/>
    </source>
</evidence>
<feature type="region of interest" description="Disordered" evidence="1">
    <location>
        <begin position="251"/>
        <end position="283"/>
    </location>
</feature>
<feature type="region of interest" description="Disordered" evidence="1">
    <location>
        <begin position="135"/>
        <end position="173"/>
    </location>
</feature>
<dbReference type="GO" id="GO:0006355">
    <property type="term" value="P:regulation of DNA-templated transcription"/>
    <property type="evidence" value="ECO:0007669"/>
    <property type="project" value="InterPro"/>
</dbReference>
<dbReference type="InterPro" id="IPR036051">
    <property type="entry name" value="KRAB_dom_sf"/>
</dbReference>
<sequence length="283" mass="32699">IDKLTDDPLTPSSCLHRTFPITVTPPHWLTTEVTSAKQILEVANKIIDLLTGEVPIRCQDVTVYFSMEEWEYLEGHKDLYKDVMMENQPPLISPDGSSNGNPPERCSCHLYSRDSTQQEQNISCKVKEEIKKEEDEVDVMESLKGHRDPSEDVKREPFGDTIPPDRFPRPLYSRDSTRKNHIICHHNQAEELKDLKVEGKEEEEETLVSGAQQSMEGGSPLYCQESTQEYHSYTHHYQGEELKDMKVEIKEEEEETLVSGDQQSMEEKEIIMKRKQEEPSLFT</sequence>
<gene>
    <name evidence="3" type="ORF">AB205_0135310</name>
</gene>
<proteinExistence type="predicted"/>
<organism evidence="3 4">
    <name type="scientific">Aquarana catesbeiana</name>
    <name type="common">American bullfrog</name>
    <name type="synonym">Rana catesbeiana</name>
    <dbReference type="NCBI Taxonomy" id="8400"/>
    <lineage>
        <taxon>Eukaryota</taxon>
        <taxon>Metazoa</taxon>
        <taxon>Chordata</taxon>
        <taxon>Craniata</taxon>
        <taxon>Vertebrata</taxon>
        <taxon>Euteleostomi</taxon>
        <taxon>Amphibia</taxon>
        <taxon>Batrachia</taxon>
        <taxon>Anura</taxon>
        <taxon>Neobatrachia</taxon>
        <taxon>Ranoidea</taxon>
        <taxon>Ranidae</taxon>
        <taxon>Aquarana</taxon>
    </lineage>
</organism>
<dbReference type="AlphaFoldDB" id="A0A2G9Q9N4"/>
<dbReference type="EMBL" id="KZ060419">
    <property type="protein sequence ID" value="PIO12322.1"/>
    <property type="molecule type" value="Genomic_DNA"/>
</dbReference>
<dbReference type="Pfam" id="PF01352">
    <property type="entry name" value="KRAB"/>
    <property type="match status" value="1"/>
</dbReference>